<keyword evidence="15" id="KW-1267">Proteomics identification</keyword>
<evidence type="ECO:0000256" key="11">
    <source>
        <dbReference type="SAM" id="Coils"/>
    </source>
</evidence>
<dbReference type="GO" id="GO:0060271">
    <property type="term" value="P:cilium assembly"/>
    <property type="evidence" value="ECO:0007669"/>
    <property type="project" value="UniProtKB-UniRule"/>
</dbReference>
<keyword evidence="9 10" id="KW-0966">Cell projection</keyword>
<dbReference type="Ensembl" id="ENSMUST00000249764.1">
    <property type="protein sequence ID" value="ENSMUSP00000159922.1"/>
    <property type="gene ID" value="ENSMUSG00000024175.4"/>
</dbReference>
<keyword evidence="14" id="KW-1185">Reference proteome</keyword>
<evidence type="ECO:0000313" key="12">
    <source>
        <dbReference type="Ensembl" id="ENSMUSP00000159922.1"/>
    </source>
</evidence>
<dbReference type="GO" id="GO:0036126">
    <property type="term" value="C:sperm flagellum"/>
    <property type="evidence" value="ECO:0007669"/>
    <property type="project" value="UniProtKB-ARBA"/>
</dbReference>
<organism evidence="12 14">
    <name type="scientific">Mus musculus</name>
    <name type="common">Mouse</name>
    <dbReference type="NCBI Taxonomy" id="10090"/>
    <lineage>
        <taxon>Eukaryota</taxon>
        <taxon>Metazoa</taxon>
        <taxon>Chordata</taxon>
        <taxon>Craniata</taxon>
        <taxon>Vertebrata</taxon>
        <taxon>Euteleostomi</taxon>
        <taxon>Mammalia</taxon>
        <taxon>Eutheria</taxon>
        <taxon>Euarchontoglires</taxon>
        <taxon>Glires</taxon>
        <taxon>Rodentia</taxon>
        <taxon>Myomorpha</taxon>
        <taxon>Muroidea</taxon>
        <taxon>Muridae</taxon>
        <taxon>Murinae</taxon>
        <taxon>Mus</taxon>
        <taxon>Mus</taxon>
    </lineage>
</organism>
<evidence type="ECO:0000313" key="14">
    <source>
        <dbReference type="Proteomes" id="UP000000589"/>
    </source>
</evidence>
<comment type="similarity">
    <text evidence="2 10">Belongs to the tektin family.</text>
</comment>
<evidence type="ECO:0007829" key="15">
    <source>
        <dbReference type="ProteomicsDB" id="A0AAA9WW41"/>
    </source>
</evidence>
<dbReference type="Pfam" id="PF03148">
    <property type="entry name" value="Tektin"/>
    <property type="match status" value="1"/>
</dbReference>
<dbReference type="SMR" id="A0AAA9WW41"/>
<dbReference type="GO" id="GO:0030317">
    <property type="term" value="P:flagellated sperm motility"/>
    <property type="evidence" value="ECO:0007669"/>
    <property type="project" value="UniProtKB-UniRule"/>
</dbReference>
<accession>A0AAA9WW41</accession>
<dbReference type="InterPro" id="IPR048256">
    <property type="entry name" value="Tektin-like"/>
</dbReference>
<dbReference type="GeneTree" id="ENSGT00950000182894"/>
<dbReference type="AlphaFoldDB" id="A0AAA9WW41"/>
<evidence type="ECO:0000313" key="13">
    <source>
        <dbReference type="MGI" id="MGI:1919090"/>
    </source>
</evidence>
<reference evidence="12" key="3">
    <citation type="submission" date="2025-08" db="UniProtKB">
        <authorList>
            <consortium name="Ensembl"/>
        </authorList>
    </citation>
    <scope>IDENTIFICATION</scope>
    <source>
        <strain evidence="12">C57BL/6J</strain>
    </source>
</reference>
<dbReference type="PANTHER" id="PTHR19960">
    <property type="entry name" value="TEKTIN"/>
    <property type="match status" value="1"/>
</dbReference>
<evidence type="ECO:0000256" key="7">
    <source>
        <dbReference type="ARBA" id="ARBA00023069"/>
    </source>
</evidence>
<evidence type="ECO:0000256" key="1">
    <source>
        <dbReference type="ARBA" id="ARBA00004611"/>
    </source>
</evidence>
<feature type="coiled-coil region" evidence="11">
    <location>
        <begin position="3"/>
        <end position="37"/>
    </location>
</feature>
<dbReference type="InterPro" id="IPR000435">
    <property type="entry name" value="Tektins"/>
</dbReference>
<dbReference type="Proteomes" id="UP000000589">
    <property type="component" value="Chromosome 17"/>
</dbReference>
<evidence type="ECO:0000256" key="4">
    <source>
        <dbReference type="ARBA" id="ARBA00022843"/>
    </source>
</evidence>
<reference evidence="12 14" key="2">
    <citation type="journal article" date="2011" name="PLoS Biol.">
        <title>Modernizing reference genome assemblies.</title>
        <authorList>
            <person name="Church D.M."/>
            <person name="Schneider V.A."/>
            <person name="Graves T."/>
            <person name="Auger K."/>
            <person name="Cunningham F."/>
            <person name="Bouk N."/>
            <person name="Chen H.C."/>
            <person name="Agarwala R."/>
            <person name="McLaren W.M."/>
            <person name="Ritchie G.R."/>
            <person name="Albracht D."/>
            <person name="Kremitzki M."/>
            <person name="Rock S."/>
            <person name="Kotkiewicz H."/>
            <person name="Kremitzki C."/>
            <person name="Wollam A."/>
            <person name="Trani L."/>
            <person name="Fulton L."/>
            <person name="Fulton R."/>
            <person name="Matthews L."/>
            <person name="Whitehead S."/>
            <person name="Chow W."/>
            <person name="Torrance J."/>
            <person name="Dunn M."/>
            <person name="Harden G."/>
            <person name="Threadgold G."/>
            <person name="Wood J."/>
            <person name="Collins J."/>
            <person name="Heath P."/>
            <person name="Griffiths G."/>
            <person name="Pelan S."/>
            <person name="Grafham D."/>
            <person name="Eichler E.E."/>
            <person name="Weinstock G."/>
            <person name="Mardis E.R."/>
            <person name="Wilson R.K."/>
            <person name="Howe K."/>
            <person name="Flicek P."/>
            <person name="Hubbard T."/>
        </authorList>
    </citation>
    <scope>NUCLEOTIDE SEQUENCE [LARGE SCALE GENOMIC DNA]</scope>
    <source>
        <strain evidence="12 14">C57BL/6J</strain>
    </source>
</reference>
<gene>
    <name evidence="12 13" type="primary">Tekt4</name>
</gene>
<dbReference type="PANTHER" id="PTHR19960:SF12">
    <property type="entry name" value="TEKTIN-4"/>
    <property type="match status" value="1"/>
</dbReference>
<dbReference type="GO" id="GO:0160111">
    <property type="term" value="C:axonemal A tubule inner sheath"/>
    <property type="evidence" value="ECO:0007669"/>
    <property type="project" value="UniProtKB-ARBA"/>
</dbReference>
<comment type="function">
    <text evidence="10">Microtubule inner protein (MIP) part of the dynein-decorated doublet microtubules (DMTs) in cilia and flagellar axoneme. Forms filamentous polymers in the walls of ciliary and flagellar microtubules. Required for normal sperm mobility.</text>
</comment>
<reference evidence="12" key="4">
    <citation type="submission" date="2025-09" db="UniProtKB">
        <authorList>
            <consortium name="Ensembl"/>
        </authorList>
    </citation>
    <scope>IDENTIFICATION</scope>
    <source>
        <strain evidence="12">C57BL/6J</strain>
    </source>
</reference>
<evidence type="ECO:0000256" key="2">
    <source>
        <dbReference type="ARBA" id="ARBA00007209"/>
    </source>
</evidence>
<evidence type="ECO:0000256" key="9">
    <source>
        <dbReference type="ARBA" id="ARBA00023273"/>
    </source>
</evidence>
<proteinExistence type="evidence at protein level"/>
<dbReference type="AGR" id="MGI:1919090"/>
<name>A0AAA9WW41_MOUSE</name>
<keyword evidence="4" id="KW-0832">Ubl conjugation</keyword>
<evidence type="ECO:0000256" key="10">
    <source>
        <dbReference type="RuleBase" id="RU367040"/>
    </source>
</evidence>
<keyword evidence="8" id="KW-0206">Cytoskeleton</keyword>
<keyword evidence="3" id="KW-0963">Cytoplasm</keyword>
<keyword evidence="7 10" id="KW-0969">Cilium</keyword>
<dbReference type="MGI" id="MGI:1919090">
    <property type="gene designation" value="Tekt4"/>
</dbReference>
<sequence length="62" mass="7253">MSLRALKEKLQDAEQALRNLEDSRMSLEKDIAVKTNSLFIDRQKCMTHRNRYPSVLQLAGYQ</sequence>
<evidence type="ECO:0000256" key="8">
    <source>
        <dbReference type="ARBA" id="ARBA00023212"/>
    </source>
</evidence>
<evidence type="ECO:0000256" key="5">
    <source>
        <dbReference type="ARBA" id="ARBA00022846"/>
    </source>
</evidence>
<protein>
    <recommendedName>
        <fullName evidence="10">Tektin</fullName>
    </recommendedName>
</protein>
<reference evidence="12 14" key="1">
    <citation type="journal article" date="2009" name="PLoS Biol.">
        <title>Lineage-specific biology revealed by a finished genome assembly of the mouse.</title>
        <authorList>
            <consortium name="Mouse Genome Sequencing Consortium"/>
            <person name="Church D.M."/>
            <person name="Goodstadt L."/>
            <person name="Hillier L.W."/>
            <person name="Zody M.C."/>
            <person name="Goldstein S."/>
            <person name="She X."/>
            <person name="Bult C.J."/>
            <person name="Agarwala R."/>
            <person name="Cherry J.L."/>
            <person name="DiCuccio M."/>
            <person name="Hlavina W."/>
            <person name="Kapustin Y."/>
            <person name="Meric P."/>
            <person name="Maglott D."/>
            <person name="Birtle Z."/>
            <person name="Marques A.C."/>
            <person name="Graves T."/>
            <person name="Zhou S."/>
            <person name="Teague B."/>
            <person name="Potamousis K."/>
            <person name="Churas C."/>
            <person name="Place M."/>
            <person name="Herschleb J."/>
            <person name="Runnheim R."/>
            <person name="Forrest D."/>
            <person name="Amos-Landgraf J."/>
            <person name="Schwartz D.C."/>
            <person name="Cheng Z."/>
            <person name="Lindblad-Toh K."/>
            <person name="Eichler E.E."/>
            <person name="Ponting C.P."/>
        </authorList>
    </citation>
    <scope>NUCLEOTIDE SEQUENCE [LARGE SCALE GENOMIC DNA]</scope>
    <source>
        <strain evidence="12 14">C57BL/6J</strain>
    </source>
</reference>
<keyword evidence="6 11" id="KW-0175">Coiled coil</keyword>
<keyword evidence="5 10" id="KW-0282">Flagellum</keyword>
<evidence type="ECO:0000256" key="3">
    <source>
        <dbReference type="ARBA" id="ARBA00022490"/>
    </source>
</evidence>
<evidence type="ECO:0000256" key="6">
    <source>
        <dbReference type="ARBA" id="ARBA00023054"/>
    </source>
</evidence>
<comment type="subcellular location">
    <subcellularLocation>
        <location evidence="10">Cytoplasm</location>
        <location evidence="10">Cytoskeleton</location>
        <location evidence="10">Cilium axoneme</location>
    </subcellularLocation>
    <subcellularLocation>
        <location evidence="1">Cytoplasm</location>
        <location evidence="1">Cytoskeleton</location>
        <location evidence="1">Flagellum axoneme</location>
    </subcellularLocation>
</comment>